<accession>A0A819MKG0</accession>
<dbReference type="PANTHER" id="PTHR46060:SF1">
    <property type="entry name" value="MARINER MOS1 TRANSPOSASE-LIKE PROTEIN"/>
    <property type="match status" value="1"/>
</dbReference>
<dbReference type="Proteomes" id="UP000663823">
    <property type="component" value="Unassembled WGS sequence"/>
</dbReference>
<dbReference type="EMBL" id="CAJOBE010005653">
    <property type="protein sequence ID" value="CAF3980646.1"/>
    <property type="molecule type" value="Genomic_DNA"/>
</dbReference>
<dbReference type="OrthoDB" id="10042427at2759"/>
<dbReference type="Proteomes" id="UP000663874">
    <property type="component" value="Unassembled WGS sequence"/>
</dbReference>
<dbReference type="EMBL" id="CAJOAX010002412">
    <property type="protein sequence ID" value="CAF3794472.1"/>
    <property type="molecule type" value="Genomic_DNA"/>
</dbReference>
<evidence type="ECO:0000313" key="6">
    <source>
        <dbReference type="Proteomes" id="UP000663874"/>
    </source>
</evidence>
<organism evidence="5 6">
    <name type="scientific">Rotaria sordida</name>
    <dbReference type="NCBI Taxonomy" id="392033"/>
    <lineage>
        <taxon>Eukaryota</taxon>
        <taxon>Metazoa</taxon>
        <taxon>Spiralia</taxon>
        <taxon>Gnathifera</taxon>
        <taxon>Rotifera</taxon>
        <taxon>Eurotatoria</taxon>
        <taxon>Bdelloidea</taxon>
        <taxon>Philodinida</taxon>
        <taxon>Philodinidae</taxon>
        <taxon>Rotaria</taxon>
    </lineage>
</organism>
<protein>
    <recommendedName>
        <fullName evidence="7">Transposase</fullName>
    </recommendedName>
</protein>
<evidence type="ECO:0000313" key="5">
    <source>
        <dbReference type="EMBL" id="CAF3980646.1"/>
    </source>
</evidence>
<sequence>MYVRDAECREEVEDEDRSGRPITETTSGNIEQVRDLIDDNPYVTIDELEAQSGLSDGTSQRIVFDHLQLKKITAHYVAKHLTNSQKAERVRICQENLLKLEQGVWKLCDVVTGNESWFYHKQIGRKSSNAACVASGDPAPTVVRRSHFAPRTLLSIFFKSTGPVLIHSVKRGQTINHQYYINNCLKPVIDEVKNQRPFLGTQAIKLHHDNGKPHIHEDVVNYLESKGVTIMPHPHNSPDLVPCDFWLFDLIKQNLDDQDDSESLYEAVIKFMKSLKKEEYRKTFDKWIQRMQLCVNNQGDYFEHLM</sequence>
<proteinExistence type="predicted"/>
<dbReference type="Proteomes" id="UP000663889">
    <property type="component" value="Unassembled WGS sequence"/>
</dbReference>
<dbReference type="GO" id="GO:0003676">
    <property type="term" value="F:nucleic acid binding"/>
    <property type="evidence" value="ECO:0007669"/>
    <property type="project" value="InterPro"/>
</dbReference>
<dbReference type="InterPro" id="IPR036397">
    <property type="entry name" value="RNaseH_sf"/>
</dbReference>
<dbReference type="Gene3D" id="3.30.420.10">
    <property type="entry name" value="Ribonuclease H-like superfamily/Ribonuclease H"/>
    <property type="match status" value="1"/>
</dbReference>
<dbReference type="InterPro" id="IPR052709">
    <property type="entry name" value="Transposase-MT_Hybrid"/>
</dbReference>
<evidence type="ECO:0000313" key="4">
    <source>
        <dbReference type="EMBL" id="CAF3794472.1"/>
    </source>
</evidence>
<reference evidence="5" key="1">
    <citation type="submission" date="2021-02" db="EMBL/GenBank/DDBJ databases">
        <authorList>
            <person name="Nowell W R."/>
        </authorList>
    </citation>
    <scope>NUCLEOTIDE SEQUENCE</scope>
</reference>
<dbReference type="EMBL" id="CAJNOU010001289">
    <property type="protein sequence ID" value="CAF1182171.1"/>
    <property type="molecule type" value="Genomic_DNA"/>
</dbReference>
<evidence type="ECO:0008006" key="7">
    <source>
        <dbReference type="Google" id="ProtNLM"/>
    </source>
</evidence>
<dbReference type="Proteomes" id="UP000663882">
    <property type="component" value="Unassembled WGS sequence"/>
</dbReference>
<comment type="caution">
    <text evidence="5">The sequence shown here is derived from an EMBL/GenBank/DDBJ whole genome shotgun (WGS) entry which is preliminary data.</text>
</comment>
<feature type="region of interest" description="Disordered" evidence="1">
    <location>
        <begin position="1"/>
        <end position="25"/>
    </location>
</feature>
<gene>
    <name evidence="5" type="ORF">FNK824_LOCUS24844</name>
    <name evidence="4" type="ORF">OTI717_LOCUS17911</name>
    <name evidence="2" type="ORF">RFH988_LOCUS18219</name>
    <name evidence="3" type="ORF">SEV965_LOCUS20114</name>
</gene>
<dbReference type="EMBL" id="CAJNOO010001014">
    <property type="protein sequence ID" value="CAF1079677.1"/>
    <property type="molecule type" value="Genomic_DNA"/>
</dbReference>
<dbReference type="PANTHER" id="PTHR46060">
    <property type="entry name" value="MARINER MOS1 TRANSPOSASE-LIKE PROTEIN"/>
    <property type="match status" value="1"/>
</dbReference>
<name>A0A819MKG0_9BILA</name>
<evidence type="ECO:0000313" key="2">
    <source>
        <dbReference type="EMBL" id="CAF1079677.1"/>
    </source>
</evidence>
<dbReference type="AlphaFoldDB" id="A0A819MKG0"/>
<evidence type="ECO:0000313" key="3">
    <source>
        <dbReference type="EMBL" id="CAF1182171.1"/>
    </source>
</evidence>
<evidence type="ECO:0000256" key="1">
    <source>
        <dbReference type="SAM" id="MobiDB-lite"/>
    </source>
</evidence>